<dbReference type="GO" id="GO:0006906">
    <property type="term" value="P:vesicle fusion"/>
    <property type="evidence" value="ECO:0007669"/>
    <property type="project" value="TreeGrafter"/>
</dbReference>
<feature type="domain" description="T-SNARE coiled-coil homology" evidence="3">
    <location>
        <begin position="491"/>
        <end position="553"/>
    </location>
</feature>
<proteinExistence type="inferred from homology"/>
<dbReference type="GO" id="GO:0006887">
    <property type="term" value="P:exocytosis"/>
    <property type="evidence" value="ECO:0007669"/>
    <property type="project" value="TreeGrafter"/>
</dbReference>
<dbReference type="GO" id="GO:0008312">
    <property type="term" value="F:7S RNA binding"/>
    <property type="evidence" value="ECO:0007669"/>
    <property type="project" value="InterPro"/>
</dbReference>
<dbReference type="GO" id="GO:0019905">
    <property type="term" value="F:syntaxin binding"/>
    <property type="evidence" value="ECO:0007669"/>
    <property type="project" value="TreeGrafter"/>
</dbReference>
<feature type="region of interest" description="Disordered" evidence="2">
    <location>
        <begin position="274"/>
        <end position="330"/>
    </location>
</feature>
<feature type="compositionally biased region" description="Low complexity" evidence="2">
    <location>
        <begin position="284"/>
        <end position="294"/>
    </location>
</feature>
<dbReference type="GO" id="GO:0005886">
    <property type="term" value="C:plasma membrane"/>
    <property type="evidence" value="ECO:0007669"/>
    <property type="project" value="TreeGrafter"/>
</dbReference>
<dbReference type="SUPFAM" id="SSF47446">
    <property type="entry name" value="Signal peptide-binding domain"/>
    <property type="match status" value="1"/>
</dbReference>
<keyword evidence="5" id="KW-1185">Reference proteome</keyword>
<comment type="similarity">
    <text evidence="1">Belongs to the SNAP-25 family.</text>
</comment>
<organism evidence="4 5">
    <name type="scientific">Entomortierella chlamydospora</name>
    <dbReference type="NCBI Taxonomy" id="101097"/>
    <lineage>
        <taxon>Eukaryota</taxon>
        <taxon>Fungi</taxon>
        <taxon>Fungi incertae sedis</taxon>
        <taxon>Mucoromycota</taxon>
        <taxon>Mortierellomycotina</taxon>
        <taxon>Mortierellomycetes</taxon>
        <taxon>Mortierellales</taxon>
        <taxon>Mortierellaceae</taxon>
        <taxon>Entomortierella</taxon>
    </lineage>
</organism>
<feature type="compositionally biased region" description="Gly residues" evidence="2">
    <location>
        <begin position="295"/>
        <end position="305"/>
    </location>
</feature>
<dbReference type="Gene3D" id="1.20.5.110">
    <property type="match status" value="2"/>
</dbReference>
<dbReference type="CDD" id="cd15857">
    <property type="entry name" value="SNARE_SEC9C"/>
    <property type="match status" value="1"/>
</dbReference>
<dbReference type="Gene3D" id="1.10.260.30">
    <property type="entry name" value="Signal recognition particle, SRP54 subunit, M-domain"/>
    <property type="match status" value="1"/>
</dbReference>
<dbReference type="PANTHER" id="PTHR19305">
    <property type="entry name" value="SYNAPTOSOMAL ASSOCIATED PROTEIN"/>
    <property type="match status" value="1"/>
</dbReference>
<comment type="caution">
    <text evidence="4">The sequence shown here is derived from an EMBL/GenBank/DDBJ whole genome shotgun (WGS) entry which is preliminary data.</text>
</comment>
<dbReference type="CDD" id="cd15886">
    <property type="entry name" value="SNARE_SEC9N"/>
    <property type="match status" value="1"/>
</dbReference>
<dbReference type="Proteomes" id="UP000703661">
    <property type="component" value="Unassembled WGS sequence"/>
</dbReference>
<dbReference type="SMART" id="SM00397">
    <property type="entry name" value="t_SNARE"/>
    <property type="match status" value="2"/>
</dbReference>
<sequence>MDSMNAKELDGEGKEFVDDPKRLVRVARGSGTTVAEVETLLQQYKTFAAMVKKMGGQNGLLKSMQGMQQGGAGNPMMNPNRMQQAMKQLQSGGIPNIPGMGGMDIQGMINQMGGMSGVQNMMKNMMGGGGFPGMPGMGAPGGAGGMPDISQMAKMMKSMASPLNSLHQIEKVFAMSLALSLFSYIQPSSFQYTYHSHFHLTLTTSMYNNNNNNSSGYGGNANYGGNNNYGANRPNNSGYGGNSYGGNSYGGNSYGGNSAGSGYGGNNSGYGGNGGGYNSAPRPGQYGQHTQQYGGNYGNNYGNGYGNNYDNNYGQQQGPIPGQETEEDVDRVAQQIRDVRQESLQSTRNAIRALQEADESAGRTLQQLGEQSEQLGRIERSLDSAQIHADNAQEKAGELKTVNRSMFAIHIKNPFNSTKRKERELEEAKRKAAEEMAQREAIRHEEYASKQRVNAAMGQGPYGRGPTDSNGYRGGPGEQSMYSFENTAEDDEAERELDQNLDALGGLLGRLNQSALAMNTEVNRQNERMTGITQKTDNVHGSVSHNTQLLQKIAKRG</sequence>
<dbReference type="InterPro" id="IPR036891">
    <property type="entry name" value="Signal_recog_part_SRP54_M_sf"/>
</dbReference>
<evidence type="ECO:0000256" key="2">
    <source>
        <dbReference type="SAM" id="MobiDB-lite"/>
    </source>
</evidence>
<feature type="compositionally biased region" description="Low complexity" evidence="2">
    <location>
        <begin position="306"/>
        <end position="318"/>
    </location>
</feature>
<evidence type="ECO:0000313" key="5">
    <source>
        <dbReference type="Proteomes" id="UP000703661"/>
    </source>
</evidence>
<dbReference type="GO" id="GO:0006614">
    <property type="term" value="P:SRP-dependent cotranslational protein targeting to membrane"/>
    <property type="evidence" value="ECO:0007669"/>
    <property type="project" value="InterPro"/>
</dbReference>
<protein>
    <submittedName>
        <fullName evidence="4">Protein transport protein S9 plasma membrane t-SNARE</fullName>
    </submittedName>
</protein>
<evidence type="ECO:0000259" key="3">
    <source>
        <dbReference type="PROSITE" id="PS50192"/>
    </source>
</evidence>
<dbReference type="GO" id="GO:0048500">
    <property type="term" value="C:signal recognition particle"/>
    <property type="evidence" value="ECO:0007669"/>
    <property type="project" value="InterPro"/>
</dbReference>
<feature type="region of interest" description="Disordered" evidence="2">
    <location>
        <begin position="444"/>
        <end position="482"/>
    </location>
</feature>
<dbReference type="InterPro" id="IPR000727">
    <property type="entry name" value="T_SNARE_dom"/>
</dbReference>
<dbReference type="Pfam" id="PF02978">
    <property type="entry name" value="SRP_SPB"/>
    <property type="match status" value="1"/>
</dbReference>
<dbReference type="SUPFAM" id="SSF58038">
    <property type="entry name" value="SNARE fusion complex"/>
    <property type="match status" value="2"/>
</dbReference>
<reference evidence="4" key="1">
    <citation type="journal article" date="2020" name="Fungal Divers.">
        <title>Resolving the Mortierellaceae phylogeny through synthesis of multi-gene phylogenetics and phylogenomics.</title>
        <authorList>
            <person name="Vandepol N."/>
            <person name="Liber J."/>
            <person name="Desiro A."/>
            <person name="Na H."/>
            <person name="Kennedy M."/>
            <person name="Barry K."/>
            <person name="Grigoriev I.V."/>
            <person name="Miller A.N."/>
            <person name="O'Donnell K."/>
            <person name="Stajich J.E."/>
            <person name="Bonito G."/>
        </authorList>
    </citation>
    <scope>NUCLEOTIDE SEQUENCE</scope>
    <source>
        <strain evidence="4">NRRL 2769</strain>
    </source>
</reference>
<dbReference type="GO" id="GO:0005484">
    <property type="term" value="F:SNAP receptor activity"/>
    <property type="evidence" value="ECO:0007669"/>
    <property type="project" value="TreeGrafter"/>
</dbReference>
<dbReference type="GO" id="GO:0031201">
    <property type="term" value="C:SNARE complex"/>
    <property type="evidence" value="ECO:0007669"/>
    <property type="project" value="TreeGrafter"/>
</dbReference>
<gene>
    <name evidence="4" type="primary">SEC9</name>
    <name evidence="4" type="ORF">BGZ80_004249</name>
</gene>
<dbReference type="InterPro" id="IPR004125">
    <property type="entry name" value="Signal_recog_particle_SRP54_M"/>
</dbReference>
<name>A0A9P6T2S1_9FUNG</name>
<accession>A0A9P6T2S1</accession>
<dbReference type="EMBL" id="JAAAID010000219">
    <property type="protein sequence ID" value="KAG0020398.1"/>
    <property type="molecule type" value="Genomic_DNA"/>
</dbReference>
<dbReference type="AlphaFoldDB" id="A0A9P6T2S1"/>
<evidence type="ECO:0000313" key="4">
    <source>
        <dbReference type="EMBL" id="KAG0020398.1"/>
    </source>
</evidence>
<dbReference type="PROSITE" id="PS50192">
    <property type="entry name" value="T_SNARE"/>
    <property type="match status" value="2"/>
</dbReference>
<feature type="domain" description="T-SNARE coiled-coil homology" evidence="3">
    <location>
        <begin position="337"/>
        <end position="399"/>
    </location>
</feature>
<dbReference type="PANTHER" id="PTHR19305:SF9">
    <property type="entry name" value="SYNAPTOSOMAL-ASSOCIATED PROTEIN 29"/>
    <property type="match status" value="1"/>
</dbReference>
<evidence type="ECO:0000256" key="1">
    <source>
        <dbReference type="ARBA" id="ARBA00009480"/>
    </source>
</evidence>